<dbReference type="EMBL" id="FNJL01000004">
    <property type="protein sequence ID" value="SDO86609.1"/>
    <property type="molecule type" value="Genomic_DNA"/>
</dbReference>
<name>A0A1H0N1K1_9BURK</name>
<dbReference type="GO" id="GO:0030246">
    <property type="term" value="F:carbohydrate binding"/>
    <property type="evidence" value="ECO:0007669"/>
    <property type="project" value="UniProtKB-KW"/>
</dbReference>
<dbReference type="Gene3D" id="2.60.120.200">
    <property type="match status" value="1"/>
</dbReference>
<dbReference type="Pfam" id="PF13385">
    <property type="entry name" value="Laminin_G_3"/>
    <property type="match status" value="1"/>
</dbReference>
<keyword evidence="2" id="KW-1185">Reference proteome</keyword>
<dbReference type="AlphaFoldDB" id="A0A1H0N1K1"/>
<dbReference type="OrthoDB" id="7058206at2"/>
<dbReference type="RefSeq" id="WP_092832674.1">
    <property type="nucleotide sequence ID" value="NZ_CP028290.1"/>
</dbReference>
<dbReference type="InterPro" id="IPR013320">
    <property type="entry name" value="ConA-like_dom_sf"/>
</dbReference>
<evidence type="ECO:0000313" key="1">
    <source>
        <dbReference type="EMBL" id="SDO86609.1"/>
    </source>
</evidence>
<keyword evidence="1" id="KW-0430">Lectin</keyword>
<accession>A0A1H0N1K1</accession>
<evidence type="ECO:0000313" key="2">
    <source>
        <dbReference type="Proteomes" id="UP000199317"/>
    </source>
</evidence>
<organism evidence="1 2">
    <name type="scientific">Paracidovorax cattleyae</name>
    <dbReference type="NCBI Taxonomy" id="80868"/>
    <lineage>
        <taxon>Bacteria</taxon>
        <taxon>Pseudomonadati</taxon>
        <taxon>Pseudomonadota</taxon>
        <taxon>Betaproteobacteria</taxon>
        <taxon>Burkholderiales</taxon>
        <taxon>Comamonadaceae</taxon>
        <taxon>Paracidovorax</taxon>
    </lineage>
</organism>
<protein>
    <submittedName>
        <fullName evidence="1">Concanavalin A-like lectin/glucanases superfamily protein</fullName>
    </submittedName>
</protein>
<reference evidence="2" key="1">
    <citation type="submission" date="2016-10" db="EMBL/GenBank/DDBJ databases">
        <authorList>
            <person name="Varghese N."/>
            <person name="Submissions S."/>
        </authorList>
    </citation>
    <scope>NUCLEOTIDE SEQUENCE [LARGE SCALE GENOMIC DNA]</scope>
    <source>
        <strain evidence="2">DSM 17101</strain>
    </source>
</reference>
<gene>
    <name evidence="1" type="ORF">SAMN04489708_104162</name>
</gene>
<proteinExistence type="predicted"/>
<dbReference type="SUPFAM" id="SSF49899">
    <property type="entry name" value="Concanavalin A-like lectins/glucanases"/>
    <property type="match status" value="1"/>
</dbReference>
<sequence>MSSARFWRVSAVETVAGGDLALSELRLHGQGGPLDASVLPTCSHAPISGSIAALQDGDLTTVCRWGGQAVRSSGFRLVWDFGRAVSVIGVRIGSAADPDLFLVQHALEYFDGARWVMGGMQGRYAWPGANALTAAPVAGDPTLSSNVLLLDGQAFSDRSASAHPVNVQGAVQLSSERAPFGGSSMLFPGSGTDYAVVPSSADFAFGAGDYTIEAWIWLPSAPSGGYAAITDIRSSPGGNGATLFKLNSGRQLGLYYSGEVNTSITVPLQQWSHVAVARAAGTSRLFIDGQVGAVFSEGDTKIANHCYIGRVYDAAHPAFNGYLGALRIKKGVGLYTDTFTPPNAPWPLQGGGSSFLPLPLRTRAPRQLVLGAEALGDVDVVRGPGSAPALDTEFGGRGRIWGDTAIKGTPEVPARARVVLLRQRDKLLARETWSDPQTGHFEFAGIDVRQQFLVLVEDAAGNYRPVAASRLVPEAA</sequence>
<dbReference type="Proteomes" id="UP000199317">
    <property type="component" value="Unassembled WGS sequence"/>
</dbReference>